<keyword evidence="9 13" id="KW-0779">Telomere</keyword>
<evidence type="ECO:0000259" key="14">
    <source>
        <dbReference type="PROSITE" id="PS50878"/>
    </source>
</evidence>
<evidence type="ECO:0000256" key="13">
    <source>
        <dbReference type="RuleBase" id="RU365061"/>
    </source>
</evidence>
<dbReference type="Pfam" id="PF12009">
    <property type="entry name" value="Telomerase_RBD"/>
    <property type="match status" value="1"/>
</dbReference>
<evidence type="ECO:0000256" key="6">
    <source>
        <dbReference type="ARBA" id="ARBA00022695"/>
    </source>
</evidence>
<proteinExistence type="inferred from homology"/>
<dbReference type="SUPFAM" id="SSF56672">
    <property type="entry name" value="DNA/RNA polymerases"/>
    <property type="match status" value="1"/>
</dbReference>
<name>A0A2T0FHL3_9ASCO</name>
<gene>
    <name evidence="15" type="ORF">B9G98_02086</name>
</gene>
<evidence type="ECO:0000256" key="10">
    <source>
        <dbReference type="ARBA" id="ARBA00022918"/>
    </source>
</evidence>
<dbReference type="OrthoDB" id="289721at2759"/>
<evidence type="ECO:0000256" key="4">
    <source>
        <dbReference type="ARBA" id="ARBA00022454"/>
    </source>
</evidence>
<dbReference type="EC" id="2.7.7.49" evidence="2 13"/>
<evidence type="ECO:0000256" key="5">
    <source>
        <dbReference type="ARBA" id="ARBA00022679"/>
    </source>
</evidence>
<dbReference type="CDD" id="cd01648">
    <property type="entry name" value="TERT"/>
    <property type="match status" value="1"/>
</dbReference>
<accession>A0A2T0FHL3</accession>
<evidence type="ECO:0000256" key="8">
    <source>
        <dbReference type="ARBA" id="ARBA00022842"/>
    </source>
</evidence>
<dbReference type="AlphaFoldDB" id="A0A2T0FHL3"/>
<dbReference type="GO" id="GO:0070034">
    <property type="term" value="F:telomerase RNA binding"/>
    <property type="evidence" value="ECO:0007669"/>
    <property type="project" value="TreeGrafter"/>
</dbReference>
<dbReference type="Gene3D" id="3.30.70.2630">
    <property type="match status" value="1"/>
</dbReference>
<keyword evidence="6 13" id="KW-0548">Nucleotidyltransferase</keyword>
<keyword evidence="7 13" id="KW-0479">Metal-binding</keyword>
<dbReference type="RefSeq" id="XP_024664411.1">
    <property type="nucleotide sequence ID" value="XM_024808643.1"/>
</dbReference>
<evidence type="ECO:0000256" key="7">
    <source>
        <dbReference type="ARBA" id="ARBA00022723"/>
    </source>
</evidence>
<dbReference type="GO" id="GO:0000781">
    <property type="term" value="C:chromosome, telomeric region"/>
    <property type="evidence" value="ECO:0007669"/>
    <property type="project" value="UniProtKB-SubCell"/>
</dbReference>
<keyword evidence="4 13" id="KW-0158">Chromosome</keyword>
<keyword evidence="11 13" id="KW-0539">Nucleus</keyword>
<evidence type="ECO:0000256" key="12">
    <source>
        <dbReference type="ARBA" id="ARBA00048173"/>
    </source>
</evidence>
<dbReference type="STRING" id="45607.A0A2T0FHL3"/>
<dbReference type="InterPro" id="IPR021891">
    <property type="entry name" value="Telomerase_RBD"/>
</dbReference>
<dbReference type="EMBL" id="NDIQ01000021">
    <property type="protein sequence ID" value="PRT54466.1"/>
    <property type="molecule type" value="Genomic_DNA"/>
</dbReference>
<dbReference type="PRINTS" id="PR01365">
    <property type="entry name" value="TELOMERASERT"/>
</dbReference>
<keyword evidence="5 13" id="KW-0808">Transferase</keyword>
<reference evidence="15 16" key="1">
    <citation type="submission" date="2017-04" db="EMBL/GenBank/DDBJ databases">
        <title>Genome sequencing of [Candida] sorbophila.</title>
        <authorList>
            <person name="Ahn J.O."/>
        </authorList>
    </citation>
    <scope>NUCLEOTIDE SEQUENCE [LARGE SCALE GENOMIC DNA]</scope>
    <source>
        <strain evidence="15 16">DS02</strain>
    </source>
</reference>
<dbReference type="GO" id="GO:0003720">
    <property type="term" value="F:telomerase activity"/>
    <property type="evidence" value="ECO:0007669"/>
    <property type="project" value="InterPro"/>
</dbReference>
<comment type="similarity">
    <text evidence="1 13">Belongs to the reverse transcriptase family. Telomerase subfamily.</text>
</comment>
<dbReference type="GO" id="GO:0000333">
    <property type="term" value="C:telomerase catalytic core complex"/>
    <property type="evidence" value="ECO:0007669"/>
    <property type="project" value="TreeGrafter"/>
</dbReference>
<keyword evidence="16" id="KW-1185">Reference proteome</keyword>
<dbReference type="PANTHER" id="PTHR12066:SF0">
    <property type="entry name" value="TELOMERASE REVERSE TRANSCRIPTASE"/>
    <property type="match status" value="1"/>
</dbReference>
<protein>
    <recommendedName>
        <fullName evidence="3 13">Telomerase reverse transcriptase</fullName>
        <ecNumber evidence="2 13">2.7.7.49</ecNumber>
    </recommendedName>
    <alternativeName>
        <fullName evidence="13">Telomerase catalytic subunit</fullName>
    </alternativeName>
</protein>
<evidence type="ECO:0000313" key="16">
    <source>
        <dbReference type="Proteomes" id="UP000238350"/>
    </source>
</evidence>
<dbReference type="SMART" id="SM00975">
    <property type="entry name" value="Telomerase_RBD"/>
    <property type="match status" value="1"/>
</dbReference>
<dbReference type="InterPro" id="IPR043502">
    <property type="entry name" value="DNA/RNA_pol_sf"/>
</dbReference>
<comment type="subcellular location">
    <subcellularLocation>
        <location evidence="13">Nucleus</location>
    </subcellularLocation>
    <subcellularLocation>
        <location evidence="13">Chromosome</location>
        <location evidence="13">Telomere</location>
    </subcellularLocation>
</comment>
<comment type="function">
    <text evidence="13">Telomerase is a ribonucleoprotein enzyme essential for the replication of chromosome termini in most eukaryotes. It elongates telomeres. It is a reverse transcriptase that adds simple sequence repeats to chromosome ends by copying a template sequence within the RNA component of the enzyme.</text>
</comment>
<dbReference type="InterPro" id="IPR000477">
    <property type="entry name" value="RT_dom"/>
</dbReference>
<dbReference type="Gene3D" id="1.10.132.70">
    <property type="match status" value="1"/>
</dbReference>
<evidence type="ECO:0000256" key="1">
    <source>
        <dbReference type="ARBA" id="ARBA00008001"/>
    </source>
</evidence>
<dbReference type="PROSITE" id="PS50878">
    <property type="entry name" value="RT_POL"/>
    <property type="match status" value="1"/>
</dbReference>
<evidence type="ECO:0000313" key="15">
    <source>
        <dbReference type="EMBL" id="PRT54466.1"/>
    </source>
</evidence>
<comment type="catalytic activity">
    <reaction evidence="12 13">
        <text>DNA(n) + a 2'-deoxyribonucleoside 5'-triphosphate = DNA(n+1) + diphosphate</text>
        <dbReference type="Rhea" id="RHEA:22508"/>
        <dbReference type="Rhea" id="RHEA-COMP:17339"/>
        <dbReference type="Rhea" id="RHEA-COMP:17340"/>
        <dbReference type="ChEBI" id="CHEBI:33019"/>
        <dbReference type="ChEBI" id="CHEBI:61560"/>
        <dbReference type="ChEBI" id="CHEBI:173112"/>
        <dbReference type="EC" id="2.7.7.49"/>
    </reaction>
</comment>
<dbReference type="GO" id="GO:0042162">
    <property type="term" value="F:telomeric DNA binding"/>
    <property type="evidence" value="ECO:0007669"/>
    <property type="project" value="TreeGrafter"/>
</dbReference>
<dbReference type="GO" id="GO:0007004">
    <property type="term" value="P:telomere maintenance via telomerase"/>
    <property type="evidence" value="ECO:0007669"/>
    <property type="project" value="TreeGrafter"/>
</dbReference>
<dbReference type="PANTHER" id="PTHR12066">
    <property type="entry name" value="TELOMERASE REVERSE TRANSCRIPTASE"/>
    <property type="match status" value="1"/>
</dbReference>
<evidence type="ECO:0000256" key="9">
    <source>
        <dbReference type="ARBA" id="ARBA00022895"/>
    </source>
</evidence>
<evidence type="ECO:0000256" key="2">
    <source>
        <dbReference type="ARBA" id="ARBA00012493"/>
    </source>
</evidence>
<feature type="domain" description="Reverse transcriptase" evidence="14">
    <location>
        <begin position="351"/>
        <end position="629"/>
    </location>
</feature>
<organism evidence="15 16">
    <name type="scientific">Wickerhamiella sorbophila</name>
    <dbReference type="NCBI Taxonomy" id="45607"/>
    <lineage>
        <taxon>Eukaryota</taxon>
        <taxon>Fungi</taxon>
        <taxon>Dikarya</taxon>
        <taxon>Ascomycota</taxon>
        <taxon>Saccharomycotina</taxon>
        <taxon>Dipodascomycetes</taxon>
        <taxon>Dipodascales</taxon>
        <taxon>Trichomonascaceae</taxon>
        <taxon>Wickerhamiella</taxon>
    </lineage>
</organism>
<dbReference type="GO" id="GO:0046872">
    <property type="term" value="F:metal ion binding"/>
    <property type="evidence" value="ECO:0007669"/>
    <property type="project" value="UniProtKB-KW"/>
</dbReference>
<comment type="caution">
    <text evidence="15">The sequence shown here is derived from an EMBL/GenBank/DDBJ whole genome shotgun (WGS) entry which is preliminary data.</text>
</comment>
<sequence length="753" mass="86503">MQDNYLITRLENAGFKYVGRLGVILGDHFPAVVAEIEVSSGILDYIVALKEMPDAIPANSSEYGEFIFACESRSSNQLNDFYHPAWATLYRSMGTNWFSSLLRGVVLKPQGRSWIQLTGPAVYDPPQIREKSKKAPSFKSRKHRMCTSRLATRLLYKGDSIKFGSKEHAIEANATAIFPSMRSKYRFKVSKLLEKFEKRSTWLNVDLDKFCAGDSVVPRRVVLNVTMIALKQCIPKELIGPNIIPFRDGVREWISMGRYESTSLNFFVKGWKSRGLVWLGQSNNAAHHQMTQRMLLHLIEWLFSVVVPRIVKRFFHIAQQSNHAGGCYYYRKDLWHKRYNQQIKELSKQLEPVTEHPMAPFNTPARIHLVLKPNGETRPVINLSHLKNALGPSRLVLDFLTLASPCRLRSLSDFLPRLVRFQRQHFGKRFYCVKVDIAKCFDSIDTDKLIYVLKSRLANKAFQAYNFWDERRGRKVTILASNGKYELPETATNSVLRHYSTETISGSTVLQTISVLLKQLLIQGGSVALQKSSGIPQGSSASNALCNFALDHILRSAFGEYITDQNSLLLHYVDDILFVSTQEQTACRFIRRMKEGFPEFNVFIQPKKTECNFSGENREMNLIYLGTCFNAATLDVLPLKLPPFKVRTEHPEWWIRRRLEGTINLRFASQFHSFDRHNVILSDKNIKFFATAIGRAMAVRMHYLGANMSLRKKLFDQLLAKSLKLYSRCGGRNKPLFISVCISEYRKRSKRYI</sequence>
<keyword evidence="10 13" id="KW-0695">RNA-directed DNA polymerase</keyword>
<dbReference type="Pfam" id="PF00078">
    <property type="entry name" value="RVT_1"/>
    <property type="match status" value="1"/>
</dbReference>
<keyword evidence="8 13" id="KW-0460">Magnesium</keyword>
<evidence type="ECO:0000256" key="3">
    <source>
        <dbReference type="ARBA" id="ARBA00016182"/>
    </source>
</evidence>
<dbReference type="GeneID" id="36515834"/>
<dbReference type="InterPro" id="IPR003545">
    <property type="entry name" value="Telomerase_RT"/>
</dbReference>
<evidence type="ECO:0000256" key="11">
    <source>
        <dbReference type="ARBA" id="ARBA00023242"/>
    </source>
</evidence>
<dbReference type="Proteomes" id="UP000238350">
    <property type="component" value="Unassembled WGS sequence"/>
</dbReference>